<dbReference type="AlphaFoldDB" id="A0A383VDZ2"/>
<proteinExistence type="predicted"/>
<feature type="transmembrane region" description="Helical" evidence="1">
    <location>
        <begin position="24"/>
        <end position="44"/>
    </location>
</feature>
<dbReference type="EMBL" id="FNXT01000342">
    <property type="protein sequence ID" value="SZX63768.1"/>
    <property type="molecule type" value="Genomic_DNA"/>
</dbReference>
<organism evidence="2 3">
    <name type="scientific">Tetradesmus obliquus</name>
    <name type="common">Green alga</name>
    <name type="synonym">Acutodesmus obliquus</name>
    <dbReference type="NCBI Taxonomy" id="3088"/>
    <lineage>
        <taxon>Eukaryota</taxon>
        <taxon>Viridiplantae</taxon>
        <taxon>Chlorophyta</taxon>
        <taxon>core chlorophytes</taxon>
        <taxon>Chlorophyceae</taxon>
        <taxon>CS clade</taxon>
        <taxon>Sphaeropleales</taxon>
        <taxon>Scenedesmaceae</taxon>
        <taxon>Tetradesmus</taxon>
    </lineage>
</organism>
<feature type="transmembrane region" description="Helical" evidence="1">
    <location>
        <begin position="83"/>
        <end position="104"/>
    </location>
</feature>
<keyword evidence="1" id="KW-1133">Transmembrane helix</keyword>
<accession>A0A383VDZ2</accession>
<evidence type="ECO:0000313" key="2">
    <source>
        <dbReference type="EMBL" id="SZX63768.1"/>
    </source>
</evidence>
<gene>
    <name evidence="2" type="ORF">BQ4739_LOCUS4314</name>
</gene>
<reference evidence="2 3" key="1">
    <citation type="submission" date="2016-10" db="EMBL/GenBank/DDBJ databases">
        <authorList>
            <person name="Cai Z."/>
        </authorList>
    </citation>
    <scope>NUCLEOTIDE SEQUENCE [LARGE SCALE GENOMIC DNA]</scope>
</reference>
<evidence type="ECO:0000256" key="1">
    <source>
        <dbReference type="SAM" id="Phobius"/>
    </source>
</evidence>
<dbReference type="Proteomes" id="UP000256970">
    <property type="component" value="Unassembled WGS sequence"/>
</dbReference>
<evidence type="ECO:0000313" key="3">
    <source>
        <dbReference type="Proteomes" id="UP000256970"/>
    </source>
</evidence>
<protein>
    <submittedName>
        <fullName evidence="2">Uncharacterized protein</fullName>
    </submittedName>
</protein>
<name>A0A383VDZ2_TETOB</name>
<keyword evidence="3" id="KW-1185">Reference proteome</keyword>
<keyword evidence="1" id="KW-0812">Transmembrane</keyword>
<keyword evidence="1" id="KW-0472">Membrane</keyword>
<sequence>MDDAAALNRWSPLMKDNPFEYKDVAVLATLAAVAAVAQLPVNFLREQAYPPGLPDTGADGTIAPGPAIVCMFITDVVLSTTDVALSTCKLLMLLLMVMSAALTVTKKLRG</sequence>